<dbReference type="Gene3D" id="1.25.40.20">
    <property type="entry name" value="Ankyrin repeat-containing domain"/>
    <property type="match status" value="3"/>
</dbReference>
<proteinExistence type="predicted"/>
<keyword evidence="4" id="KW-0175">Coiled coil</keyword>
<evidence type="ECO:0000313" key="7">
    <source>
        <dbReference type="Proteomes" id="UP001140091"/>
    </source>
</evidence>
<dbReference type="SUPFAM" id="SSF48403">
    <property type="entry name" value="Ankyrin repeat"/>
    <property type="match status" value="2"/>
</dbReference>
<dbReference type="PROSITE" id="PS50088">
    <property type="entry name" value="ANK_REPEAT"/>
    <property type="match status" value="3"/>
</dbReference>
<feature type="repeat" description="ANK" evidence="3">
    <location>
        <begin position="132"/>
        <end position="164"/>
    </location>
</feature>
<keyword evidence="7" id="KW-1185">Reference proteome</keyword>
<gene>
    <name evidence="6" type="ORF">H1R20_g11040</name>
</gene>
<feature type="non-terminal residue" evidence="6">
    <location>
        <position position="926"/>
    </location>
</feature>
<evidence type="ECO:0008006" key="8">
    <source>
        <dbReference type="Google" id="ProtNLM"/>
    </source>
</evidence>
<evidence type="ECO:0000256" key="3">
    <source>
        <dbReference type="PROSITE-ProRule" id="PRU00023"/>
    </source>
</evidence>
<protein>
    <recommendedName>
        <fullName evidence="8">Ankyrin</fullName>
    </recommendedName>
</protein>
<feature type="repeat" description="ANK" evidence="3">
    <location>
        <begin position="13"/>
        <end position="40"/>
    </location>
</feature>
<keyword evidence="2 3" id="KW-0040">ANK repeat</keyword>
<feature type="compositionally biased region" description="Polar residues" evidence="5">
    <location>
        <begin position="721"/>
        <end position="740"/>
    </location>
</feature>
<evidence type="ECO:0000256" key="1">
    <source>
        <dbReference type="ARBA" id="ARBA00022737"/>
    </source>
</evidence>
<feature type="region of interest" description="Disordered" evidence="5">
    <location>
        <begin position="721"/>
        <end position="749"/>
    </location>
</feature>
<keyword evidence="1" id="KW-0677">Repeat</keyword>
<dbReference type="SMART" id="SM00248">
    <property type="entry name" value="ANK"/>
    <property type="match status" value="6"/>
</dbReference>
<accession>A0A9W8J7W8</accession>
<dbReference type="PANTHER" id="PTHR24198:SF165">
    <property type="entry name" value="ANKYRIN REPEAT-CONTAINING PROTEIN-RELATED"/>
    <property type="match status" value="1"/>
</dbReference>
<evidence type="ECO:0000256" key="5">
    <source>
        <dbReference type="SAM" id="MobiDB-lite"/>
    </source>
</evidence>
<dbReference type="InterPro" id="IPR036770">
    <property type="entry name" value="Ankyrin_rpt-contain_sf"/>
</dbReference>
<feature type="region of interest" description="Disordered" evidence="5">
    <location>
        <begin position="677"/>
        <end position="705"/>
    </location>
</feature>
<dbReference type="OrthoDB" id="539213at2759"/>
<reference evidence="6" key="1">
    <citation type="submission" date="2022-06" db="EMBL/GenBank/DDBJ databases">
        <title>Genome Sequence of Candolleomyces eurysporus.</title>
        <authorList>
            <person name="Buettner E."/>
        </authorList>
    </citation>
    <scope>NUCLEOTIDE SEQUENCE</scope>
    <source>
        <strain evidence="6">VTCC 930004</strain>
    </source>
</reference>
<dbReference type="Pfam" id="PF12796">
    <property type="entry name" value="Ank_2"/>
    <property type="match status" value="1"/>
</dbReference>
<feature type="repeat" description="ANK" evidence="3">
    <location>
        <begin position="96"/>
        <end position="128"/>
    </location>
</feature>
<dbReference type="Proteomes" id="UP001140091">
    <property type="component" value="Unassembled WGS sequence"/>
</dbReference>
<dbReference type="AlphaFoldDB" id="A0A9W8J7W8"/>
<dbReference type="PROSITE" id="PS50297">
    <property type="entry name" value="ANK_REP_REGION"/>
    <property type="match status" value="2"/>
</dbReference>
<evidence type="ECO:0000256" key="2">
    <source>
        <dbReference type="ARBA" id="ARBA00023043"/>
    </source>
</evidence>
<feature type="coiled-coil region" evidence="4">
    <location>
        <begin position="504"/>
        <end position="539"/>
    </location>
</feature>
<dbReference type="Pfam" id="PF13637">
    <property type="entry name" value="Ank_4"/>
    <property type="match status" value="1"/>
</dbReference>
<feature type="compositionally biased region" description="Basic and acidic residues" evidence="5">
    <location>
        <begin position="688"/>
        <end position="699"/>
    </location>
</feature>
<sequence length="926" mass="101622">MDAVHPSLENFGLHYAAAAGDDDGVRYALRSGADVNVLDAAGKTALMCAIAGNDWQNLDPSDASFMTPERMAAIRALLNDSKISLLTLNAPHNSMNGVVPLGMAAWLNLPSVVRLLLEESADTISVDGMDSHGATALMYAARDGNLEVVQLLLSHGARPDFRDSNYRTSIQFALPHHQILWLCESVLRRHRWRELASADRSHLLIPDYILELSTNSLPSSDDLDPPPASIFTAGATSRLLDTLISSVRSNDLSFIHSLLFSPAIPPSSPASLYPMSVPVLVNLPDANGWSLIHHALAVKFPSIDLLDSLYCAGADMALFTVNEQWTPLHILAQSQTLSPGNMDHDPSLHEFVVHLIRDLRAPLSARDKNDETCIHIAAENGSSLDLLACLLDLDTTGAVRQLKNSRGLTAMQVARPEFLVAFGPDAGILQLITTPAESLASMQNGSFASLSDASDQLLSQDDSSSICSPSNLDIALTTQQLLTNLRLSSPSGKHTNDPSHLRHLESLMAEARQHQEALVEHFRDRVKEIEREMEQLKKSTGKIGSLRTSVAESARAKSLVRGVQIFPPRRYHRDSEDSRASTVVSSIIIDEPAFSPEVSPIGSPVQPFDTLKPISRTKKISLLGRSSFGTISGFFDRSNILAYHASADDGLEIKDQIPAYNRDSRLLNCFSTPDLREIKGDKKKRTRPEKEPETPEKKGSSPVTTPSRLKAWFKRIVTSTSHQDLTQARPLSTSSQAPSTTDRHPPHLRLESDTAIDGALQTSAVVLEAARRDLQHIHANLASAQQFIDLAHHSITKVERATKRALKKRRAMIAKLRESQRGTFWQDGDVVNTAQSSPGLLGYPAALSLRQSIVSIYSIHSTHSSVASAAPTITEHDDEDTRVVRRLLLRKIDAHTSGAWDEIEQIVTWHRVLKEVIRGVKRRAYL</sequence>
<dbReference type="PANTHER" id="PTHR24198">
    <property type="entry name" value="ANKYRIN REPEAT AND PROTEIN KINASE DOMAIN-CONTAINING PROTEIN"/>
    <property type="match status" value="1"/>
</dbReference>
<evidence type="ECO:0000313" key="6">
    <source>
        <dbReference type="EMBL" id="KAJ2926065.1"/>
    </source>
</evidence>
<comment type="caution">
    <text evidence="6">The sequence shown here is derived from an EMBL/GenBank/DDBJ whole genome shotgun (WGS) entry which is preliminary data.</text>
</comment>
<evidence type="ECO:0000256" key="4">
    <source>
        <dbReference type="SAM" id="Coils"/>
    </source>
</evidence>
<dbReference type="InterPro" id="IPR002110">
    <property type="entry name" value="Ankyrin_rpt"/>
</dbReference>
<organism evidence="6 7">
    <name type="scientific">Candolleomyces eurysporus</name>
    <dbReference type="NCBI Taxonomy" id="2828524"/>
    <lineage>
        <taxon>Eukaryota</taxon>
        <taxon>Fungi</taxon>
        <taxon>Dikarya</taxon>
        <taxon>Basidiomycota</taxon>
        <taxon>Agaricomycotina</taxon>
        <taxon>Agaricomycetes</taxon>
        <taxon>Agaricomycetidae</taxon>
        <taxon>Agaricales</taxon>
        <taxon>Agaricineae</taxon>
        <taxon>Psathyrellaceae</taxon>
        <taxon>Candolleomyces</taxon>
    </lineage>
</organism>
<name>A0A9W8J7W8_9AGAR</name>
<dbReference type="EMBL" id="JANBPK010001086">
    <property type="protein sequence ID" value="KAJ2926065.1"/>
    <property type="molecule type" value="Genomic_DNA"/>
</dbReference>